<dbReference type="InterPro" id="IPR013324">
    <property type="entry name" value="RNA_pol_sigma_r3/r4-like"/>
</dbReference>
<evidence type="ECO:0000313" key="9">
    <source>
        <dbReference type="Proteomes" id="UP000199642"/>
    </source>
</evidence>
<evidence type="ECO:0000256" key="3">
    <source>
        <dbReference type="ARBA" id="ARBA00023082"/>
    </source>
</evidence>
<dbReference type="InterPro" id="IPR013249">
    <property type="entry name" value="RNA_pol_sigma70_r4_t2"/>
</dbReference>
<accession>A0A1I2NDR8</accession>
<reference evidence="9" key="1">
    <citation type="submission" date="2016-10" db="EMBL/GenBank/DDBJ databases">
        <authorList>
            <person name="Varghese N."/>
            <person name="Submissions S."/>
        </authorList>
    </citation>
    <scope>NUCLEOTIDE SEQUENCE [LARGE SCALE GENOMIC DNA]</scope>
    <source>
        <strain evidence="9">DSM 19315</strain>
    </source>
</reference>
<dbReference type="GO" id="GO:0003677">
    <property type="term" value="F:DNA binding"/>
    <property type="evidence" value="ECO:0007669"/>
    <property type="project" value="UniProtKB-KW"/>
</dbReference>
<keyword evidence="2" id="KW-0805">Transcription regulation</keyword>
<feature type="domain" description="RNA polymerase sigma factor 70 region 4 type 2" evidence="7">
    <location>
        <begin position="123"/>
        <end position="175"/>
    </location>
</feature>
<dbReference type="InterPro" id="IPR039425">
    <property type="entry name" value="RNA_pol_sigma-70-like"/>
</dbReference>
<dbReference type="SUPFAM" id="SSF88659">
    <property type="entry name" value="Sigma3 and sigma4 domains of RNA polymerase sigma factors"/>
    <property type="match status" value="1"/>
</dbReference>
<dbReference type="Gene3D" id="1.10.10.10">
    <property type="entry name" value="Winged helix-like DNA-binding domain superfamily/Winged helix DNA-binding domain"/>
    <property type="match status" value="1"/>
</dbReference>
<keyword evidence="5" id="KW-0804">Transcription</keyword>
<name>A0A1I2NDR8_9BACT</name>
<dbReference type="PANTHER" id="PTHR43133">
    <property type="entry name" value="RNA POLYMERASE ECF-TYPE SIGMA FACTO"/>
    <property type="match status" value="1"/>
</dbReference>
<evidence type="ECO:0000256" key="2">
    <source>
        <dbReference type="ARBA" id="ARBA00023015"/>
    </source>
</evidence>
<dbReference type="EMBL" id="FOPC01000001">
    <property type="protein sequence ID" value="SFG02004.1"/>
    <property type="molecule type" value="Genomic_DNA"/>
</dbReference>
<evidence type="ECO:0000259" key="7">
    <source>
        <dbReference type="Pfam" id="PF08281"/>
    </source>
</evidence>
<dbReference type="SUPFAM" id="SSF88946">
    <property type="entry name" value="Sigma2 domain of RNA polymerase sigma factors"/>
    <property type="match status" value="1"/>
</dbReference>
<dbReference type="NCBIfam" id="TIGR02937">
    <property type="entry name" value="sigma70-ECF"/>
    <property type="match status" value="1"/>
</dbReference>
<dbReference type="AlphaFoldDB" id="A0A1I2NDR8"/>
<dbReference type="InterPro" id="IPR014284">
    <property type="entry name" value="RNA_pol_sigma-70_dom"/>
</dbReference>
<dbReference type="InterPro" id="IPR036388">
    <property type="entry name" value="WH-like_DNA-bd_sf"/>
</dbReference>
<dbReference type="OrthoDB" id="1027298at2"/>
<dbReference type="STRING" id="435880.SAMN04487988_10162"/>
<dbReference type="Gene3D" id="1.10.1740.10">
    <property type="match status" value="1"/>
</dbReference>
<gene>
    <name evidence="8" type="ORF">SAMN04487988_10162</name>
</gene>
<dbReference type="GO" id="GO:0006352">
    <property type="term" value="P:DNA-templated transcription initiation"/>
    <property type="evidence" value="ECO:0007669"/>
    <property type="project" value="InterPro"/>
</dbReference>
<feature type="domain" description="RNA polymerase sigma-70 region 2" evidence="6">
    <location>
        <begin position="24"/>
        <end position="90"/>
    </location>
</feature>
<keyword evidence="9" id="KW-1185">Reference proteome</keyword>
<evidence type="ECO:0000256" key="4">
    <source>
        <dbReference type="ARBA" id="ARBA00023125"/>
    </source>
</evidence>
<keyword evidence="3" id="KW-0731">Sigma factor</keyword>
<evidence type="ECO:0000259" key="6">
    <source>
        <dbReference type="Pfam" id="PF04542"/>
    </source>
</evidence>
<dbReference type="Pfam" id="PF08281">
    <property type="entry name" value="Sigma70_r4_2"/>
    <property type="match status" value="1"/>
</dbReference>
<dbReference type="Proteomes" id="UP000199642">
    <property type="component" value="Unassembled WGS sequence"/>
</dbReference>
<dbReference type="GO" id="GO:0016987">
    <property type="term" value="F:sigma factor activity"/>
    <property type="evidence" value="ECO:0007669"/>
    <property type="project" value="UniProtKB-KW"/>
</dbReference>
<sequence length="191" mass="22230">MKFEEDATYIAAVIRGDRQAFGPLVMKYQSFAYTLALRILKNQEDAKEVAQDSFIKIYHHLHSFEGKSSFKTWLYKIVYHEALSKLRRQKSQLLGLDEIDQEFQEVSDFPTGLDELEANERKQMIQLALDKLKSAESAVLTLFYLDEQSIKEIVEITELSESNIKILLHRGRKNLLKEITSLYHKESLKIS</sequence>
<dbReference type="Pfam" id="PF04542">
    <property type="entry name" value="Sigma70_r2"/>
    <property type="match status" value="1"/>
</dbReference>
<evidence type="ECO:0000256" key="1">
    <source>
        <dbReference type="ARBA" id="ARBA00010641"/>
    </source>
</evidence>
<dbReference type="InterPro" id="IPR007627">
    <property type="entry name" value="RNA_pol_sigma70_r2"/>
</dbReference>
<dbReference type="PANTHER" id="PTHR43133:SF8">
    <property type="entry name" value="RNA POLYMERASE SIGMA FACTOR HI_1459-RELATED"/>
    <property type="match status" value="1"/>
</dbReference>
<dbReference type="RefSeq" id="WP_092788251.1">
    <property type="nucleotide sequence ID" value="NZ_FOPC01000001.1"/>
</dbReference>
<dbReference type="InterPro" id="IPR013325">
    <property type="entry name" value="RNA_pol_sigma_r2"/>
</dbReference>
<organism evidence="8 9">
    <name type="scientific">Algoriphagus hitonicola</name>
    <dbReference type="NCBI Taxonomy" id="435880"/>
    <lineage>
        <taxon>Bacteria</taxon>
        <taxon>Pseudomonadati</taxon>
        <taxon>Bacteroidota</taxon>
        <taxon>Cytophagia</taxon>
        <taxon>Cytophagales</taxon>
        <taxon>Cyclobacteriaceae</taxon>
        <taxon>Algoriphagus</taxon>
    </lineage>
</organism>
<evidence type="ECO:0000313" key="8">
    <source>
        <dbReference type="EMBL" id="SFG02004.1"/>
    </source>
</evidence>
<keyword evidence="4" id="KW-0238">DNA-binding</keyword>
<proteinExistence type="inferred from homology"/>
<evidence type="ECO:0000256" key="5">
    <source>
        <dbReference type="ARBA" id="ARBA00023163"/>
    </source>
</evidence>
<protein>
    <submittedName>
        <fullName evidence="8">RNA polymerase, sigma subunit, ECF family</fullName>
    </submittedName>
</protein>
<comment type="similarity">
    <text evidence="1">Belongs to the sigma-70 factor family. ECF subfamily.</text>
</comment>